<dbReference type="EMBL" id="MN234178">
    <property type="protein sequence ID" value="QFG09547.1"/>
    <property type="molecule type" value="Genomic_DNA"/>
</dbReference>
<name>A0A5J6TI02_9CAUD</name>
<dbReference type="RefSeq" id="YP_009884406.1">
    <property type="nucleotide sequence ID" value="NC_049470.1"/>
</dbReference>
<gene>
    <name evidence="2" type="primary">3</name>
    <name evidence="2" type="ORF">PBI_TRIPLEJ_3</name>
</gene>
<reference evidence="2 3" key="1">
    <citation type="submission" date="2019-07" db="EMBL/GenBank/DDBJ databases">
        <authorList>
            <person name="Stoner T.H."/>
            <person name="Garlena R.A."/>
            <person name="Russell D.A."/>
            <person name="Pope W.H."/>
            <person name="Jacobs-Sera D."/>
            <person name="Hatfull G.F."/>
        </authorList>
    </citation>
    <scope>NUCLEOTIDE SEQUENCE [LARGE SCALE GENOMIC DNA]</scope>
</reference>
<dbReference type="InterPro" id="IPR006528">
    <property type="entry name" value="Phage_head_morphogenesis_dom"/>
</dbReference>
<sequence length="346" mass="37712">MAVTTDTLRVVADLRGRLERMADAQTLALTRAWVDAWDVLAPEFQTALVELLAQAKDGAVSRSVVAKNIRLRDALQASRAMLDTLATQTGTVVSNDIGTAVLDAVDGHEALISSQLPPNTVQNSVSFTRMSPDALAAIVERATEQIHSSALPLAPSVEREMKKQLMRGIAVGENPRATARRILDATENRFNGGLTRALTIARTETLDAHRAATKASEEANKDILAEWEWHAALTARTCPSCWAKHGTRHPLSEAGPNDHQNGRCARVTITKSWKDLGFDIDEPESVTPDAQEVFDGLTPETQRAIMGGTRLELLQSGQIKWADLSTVKHTDGWRDSYAVTPIKDLI</sequence>
<keyword evidence="3" id="KW-1185">Reference proteome</keyword>
<evidence type="ECO:0000313" key="2">
    <source>
        <dbReference type="EMBL" id="QFG09547.1"/>
    </source>
</evidence>
<organism evidence="2 3">
    <name type="scientific">Arthrobacter phage TripleJ</name>
    <dbReference type="NCBI Taxonomy" id="2599838"/>
    <lineage>
        <taxon>Viruses</taxon>
        <taxon>Duplodnaviria</taxon>
        <taxon>Heunggongvirae</taxon>
        <taxon>Uroviricota</taxon>
        <taxon>Caudoviricetes</taxon>
        <taxon>Triplejayvirus</taxon>
        <taxon>Triplejayvirus tripleJ</taxon>
    </lineage>
</organism>
<accession>A0A5J6TI02</accession>
<protein>
    <submittedName>
        <fullName evidence="2">MuF-like minor capsid protein</fullName>
    </submittedName>
</protein>
<dbReference type="GeneID" id="55813766"/>
<proteinExistence type="predicted"/>
<dbReference type="Pfam" id="PF04233">
    <property type="entry name" value="Phage_Mu_F"/>
    <property type="match status" value="1"/>
</dbReference>
<feature type="domain" description="Phage head morphogenesis" evidence="1">
    <location>
        <begin position="161"/>
        <end position="265"/>
    </location>
</feature>
<evidence type="ECO:0000259" key="1">
    <source>
        <dbReference type="Pfam" id="PF04233"/>
    </source>
</evidence>
<dbReference type="KEGG" id="vg:55813766"/>
<dbReference type="Proteomes" id="UP000325735">
    <property type="component" value="Segment"/>
</dbReference>
<evidence type="ECO:0000313" key="3">
    <source>
        <dbReference type="Proteomes" id="UP000325735"/>
    </source>
</evidence>